<dbReference type="SUPFAM" id="SSF48019">
    <property type="entry name" value="post-AAA+ oligomerization domain-like"/>
    <property type="match status" value="1"/>
</dbReference>
<dbReference type="GO" id="GO:0006281">
    <property type="term" value="P:DNA repair"/>
    <property type="evidence" value="ECO:0007669"/>
    <property type="project" value="TreeGrafter"/>
</dbReference>
<comment type="caution">
    <text evidence="2">The sequence shown here is derived from an EMBL/GenBank/DDBJ whole genome shotgun (WGS) entry which is preliminary data.</text>
</comment>
<dbReference type="InterPro" id="IPR050238">
    <property type="entry name" value="DNA_Rep/Repair_Clamp_Loader"/>
</dbReference>
<dbReference type="GO" id="GO:0006271">
    <property type="term" value="P:DNA strand elongation involved in DNA replication"/>
    <property type="evidence" value="ECO:0007669"/>
    <property type="project" value="UniProtKB-ARBA"/>
</dbReference>
<dbReference type="PANTHER" id="PTHR11669">
    <property type="entry name" value="REPLICATION FACTOR C / DNA POLYMERASE III GAMMA-TAU SUBUNIT"/>
    <property type="match status" value="1"/>
</dbReference>
<evidence type="ECO:0000313" key="3">
    <source>
        <dbReference type="Proteomes" id="UP000192758"/>
    </source>
</evidence>
<dbReference type="GO" id="GO:0005663">
    <property type="term" value="C:DNA replication factor C complex"/>
    <property type="evidence" value="ECO:0007669"/>
    <property type="project" value="TreeGrafter"/>
</dbReference>
<dbReference type="GO" id="GO:0003677">
    <property type="term" value="F:DNA binding"/>
    <property type="evidence" value="ECO:0007669"/>
    <property type="project" value="InterPro"/>
</dbReference>
<gene>
    <name evidence="2" type="primary">RFC5</name>
    <name evidence="2" type="ORF">EHP00_106</name>
</gene>
<dbReference type="Gene3D" id="1.20.272.10">
    <property type="match status" value="1"/>
</dbReference>
<keyword evidence="3" id="KW-1185">Reference proteome</keyword>
<evidence type="ECO:0000313" key="2">
    <source>
        <dbReference type="EMBL" id="OQS54601.1"/>
    </source>
</evidence>
<dbReference type="InterPro" id="IPR027417">
    <property type="entry name" value="P-loop_NTPase"/>
</dbReference>
<dbReference type="VEuPathDB" id="MicrosporidiaDB:EHP00_106"/>
<dbReference type="STRING" id="646526.A0A1W0E5S8"/>
<dbReference type="GO" id="GO:0003689">
    <property type="term" value="F:DNA clamp loader activity"/>
    <property type="evidence" value="ECO:0007669"/>
    <property type="project" value="TreeGrafter"/>
</dbReference>
<accession>A0A1W0E5S8</accession>
<name>A0A1W0E5S8_9MICR</name>
<proteinExistence type="predicted"/>
<dbReference type="OrthoDB" id="761538at2759"/>
<dbReference type="Proteomes" id="UP000192758">
    <property type="component" value="Unassembled WGS sequence"/>
</dbReference>
<dbReference type="Pfam" id="PF22534">
    <property type="entry name" value="RFC_C"/>
    <property type="match status" value="1"/>
</dbReference>
<dbReference type="EMBL" id="MNPJ01000019">
    <property type="protein sequence ID" value="OQS54601.1"/>
    <property type="molecule type" value="Genomic_DNA"/>
</dbReference>
<dbReference type="GO" id="GO:0005634">
    <property type="term" value="C:nucleus"/>
    <property type="evidence" value="ECO:0007669"/>
    <property type="project" value="TreeGrafter"/>
</dbReference>
<reference evidence="2 3" key="1">
    <citation type="journal article" date="2017" name="Environ. Microbiol.">
        <title>Decay of the glycolytic pathway and adaptation to intranuclear parasitism within Enterocytozoonidae microsporidia.</title>
        <authorList>
            <person name="Wiredu Boakye D."/>
            <person name="Jaroenlak P."/>
            <person name="Prachumwat A."/>
            <person name="Williams T.A."/>
            <person name="Bateman K.S."/>
            <person name="Itsathitphaisarn O."/>
            <person name="Sritunyalucksana K."/>
            <person name="Paszkiewicz K.H."/>
            <person name="Moore K.A."/>
            <person name="Stentiford G.D."/>
            <person name="Williams B.A."/>
        </authorList>
    </citation>
    <scope>NUCLEOTIDE SEQUENCE [LARGE SCALE GENOMIC DNA]</scope>
    <source>
        <strain evidence="2 3">TH1</strain>
    </source>
</reference>
<organism evidence="2 3">
    <name type="scientific">Ecytonucleospora hepatopenaei</name>
    <dbReference type="NCBI Taxonomy" id="646526"/>
    <lineage>
        <taxon>Eukaryota</taxon>
        <taxon>Fungi</taxon>
        <taxon>Fungi incertae sedis</taxon>
        <taxon>Microsporidia</taxon>
        <taxon>Enterocytozoonidae</taxon>
        <taxon>Ecytonucleospora</taxon>
    </lineage>
</organism>
<dbReference type="PANTHER" id="PTHR11669:SF1">
    <property type="entry name" value="REPLICATION FACTOR C SUBUNIT 3"/>
    <property type="match status" value="1"/>
</dbReference>
<dbReference type="AlphaFoldDB" id="A0A1W0E5S8"/>
<protein>
    <submittedName>
        <fullName evidence="2">RFC5</fullName>
    </submittedName>
</protein>
<dbReference type="InterPro" id="IPR008921">
    <property type="entry name" value="DNA_pol3_clamp-load_cplx_C"/>
</dbReference>
<dbReference type="Pfam" id="PF13177">
    <property type="entry name" value="DNA_pol3_delta2"/>
    <property type="match status" value="1"/>
</dbReference>
<sequence length="351" mass="41058">MLWSENYKPRNFEEIISHSEIVTILDSFTIKNVPNIIIHGPNGSNKRTILFAFLQKLYGYTPVFKKITQELQITSSTVEISYLQSEEIILINPSIYKYKDRIVVQHIIKTFAETKQISSFFDKRTYKIKTIIIEQAENLTRDAQAALRITMEEYVDHFRIFMISSEISQMIESIKSRCLFLQCRKFFDSEIVQILSKIGIRSDYSCNKKTLIDIAKNAQGDCKRAIELFELYSILSKNEDSVKIKKMDLGTFSLSWEQTISSIVSLIKHPLVENMEKIRNMLYEVLMTNVDSKLLFLRLHQYCMKEINDEKLLELALKFFERLKMGSKPLFHIEAYVAAIMNLIHKKLINC</sequence>
<keyword evidence="1" id="KW-0235">DNA replication</keyword>
<evidence type="ECO:0000256" key="1">
    <source>
        <dbReference type="ARBA" id="ARBA00022705"/>
    </source>
</evidence>
<dbReference type="GO" id="GO:0031391">
    <property type="term" value="C:Elg1 RFC-like complex"/>
    <property type="evidence" value="ECO:0007669"/>
    <property type="project" value="UniProtKB-ARBA"/>
</dbReference>
<dbReference type="Gene3D" id="3.40.50.300">
    <property type="entry name" value="P-loop containing nucleotide triphosphate hydrolases"/>
    <property type="match status" value="1"/>
</dbReference>
<dbReference type="SUPFAM" id="SSF52540">
    <property type="entry name" value="P-loop containing nucleoside triphosphate hydrolases"/>
    <property type="match status" value="1"/>
</dbReference>